<accession>A0A848KZF7</accession>
<evidence type="ECO:0000259" key="4">
    <source>
        <dbReference type="PROSITE" id="PS50977"/>
    </source>
</evidence>
<sequence>MTPDDRTTRARVRDTAIQVFARDGFSATVRAIAAAAEVSPGLVIHHFGSKAGLEAECDQYVLDTLFDVERDLLTGDGGYREFLDLIRHAEDSGEHVVYMLRAVQQGGATARAFLDRMLAQATEGLRIGVESGQLRPSVDEEGRARYLTTISVGALLLDTVMNPPDDWSDFGSILRGYIDRVGIAGTEMAVHGVMTDASLLDAIVEAQRESAHTRRDTSDQSGDRRVGDEGVDDDQSH</sequence>
<comment type="caution">
    <text evidence="5">The sequence shown here is derived from an EMBL/GenBank/DDBJ whole genome shotgun (WGS) entry which is preliminary data.</text>
</comment>
<reference evidence="5 6" key="1">
    <citation type="submission" date="2020-04" db="EMBL/GenBank/DDBJ databases">
        <title>Gordonia sp. nov. TBRC 11910.</title>
        <authorList>
            <person name="Suriyachadkun C."/>
        </authorList>
    </citation>
    <scope>NUCLEOTIDE SEQUENCE [LARGE SCALE GENOMIC DNA]</scope>
    <source>
        <strain evidence="5 6">TBRC 11910</strain>
    </source>
</reference>
<dbReference type="Gene3D" id="1.10.357.10">
    <property type="entry name" value="Tetracycline Repressor, domain 2"/>
    <property type="match status" value="1"/>
</dbReference>
<evidence type="ECO:0000256" key="1">
    <source>
        <dbReference type="ARBA" id="ARBA00023125"/>
    </source>
</evidence>
<gene>
    <name evidence="5" type="ORF">HH308_10140</name>
</gene>
<protein>
    <submittedName>
        <fullName evidence="5">TetR/AcrR family transcriptional regulator</fullName>
    </submittedName>
</protein>
<dbReference type="InterPro" id="IPR041484">
    <property type="entry name" value="TetR_C_25"/>
</dbReference>
<dbReference type="RefSeq" id="WP_170194068.1">
    <property type="nucleotide sequence ID" value="NZ_JABBNB010000008.1"/>
</dbReference>
<dbReference type="AlphaFoldDB" id="A0A848KZF7"/>
<feature type="DNA-binding region" description="H-T-H motif" evidence="2">
    <location>
        <begin position="28"/>
        <end position="47"/>
    </location>
</feature>
<evidence type="ECO:0000313" key="5">
    <source>
        <dbReference type="EMBL" id="NMO01571.1"/>
    </source>
</evidence>
<keyword evidence="6" id="KW-1185">Reference proteome</keyword>
<evidence type="ECO:0000313" key="6">
    <source>
        <dbReference type="Proteomes" id="UP000550729"/>
    </source>
</evidence>
<proteinExistence type="predicted"/>
<name>A0A848KZF7_9ACTN</name>
<dbReference type="Proteomes" id="UP000550729">
    <property type="component" value="Unassembled WGS sequence"/>
</dbReference>
<keyword evidence="1 2" id="KW-0238">DNA-binding</keyword>
<dbReference type="SUPFAM" id="SSF48498">
    <property type="entry name" value="Tetracyclin repressor-like, C-terminal domain"/>
    <property type="match status" value="1"/>
</dbReference>
<dbReference type="GO" id="GO:0000976">
    <property type="term" value="F:transcription cis-regulatory region binding"/>
    <property type="evidence" value="ECO:0007669"/>
    <property type="project" value="TreeGrafter"/>
</dbReference>
<dbReference type="SUPFAM" id="SSF46689">
    <property type="entry name" value="Homeodomain-like"/>
    <property type="match status" value="1"/>
</dbReference>
<evidence type="ECO:0000256" key="3">
    <source>
        <dbReference type="SAM" id="MobiDB-lite"/>
    </source>
</evidence>
<dbReference type="PANTHER" id="PTHR30055:SF146">
    <property type="entry name" value="HTH-TYPE TRANSCRIPTIONAL DUAL REGULATOR CECR"/>
    <property type="match status" value="1"/>
</dbReference>
<dbReference type="Pfam" id="PF17933">
    <property type="entry name" value="TetR_C_25"/>
    <property type="match status" value="1"/>
</dbReference>
<dbReference type="InterPro" id="IPR050109">
    <property type="entry name" value="HTH-type_TetR-like_transc_reg"/>
</dbReference>
<dbReference type="InterPro" id="IPR001647">
    <property type="entry name" value="HTH_TetR"/>
</dbReference>
<feature type="region of interest" description="Disordered" evidence="3">
    <location>
        <begin position="208"/>
        <end position="237"/>
    </location>
</feature>
<dbReference type="InterPro" id="IPR036271">
    <property type="entry name" value="Tet_transcr_reg_TetR-rel_C_sf"/>
</dbReference>
<dbReference type="PROSITE" id="PS50977">
    <property type="entry name" value="HTH_TETR_2"/>
    <property type="match status" value="1"/>
</dbReference>
<evidence type="ECO:0000256" key="2">
    <source>
        <dbReference type="PROSITE-ProRule" id="PRU00335"/>
    </source>
</evidence>
<dbReference type="GO" id="GO:0003700">
    <property type="term" value="F:DNA-binding transcription factor activity"/>
    <property type="evidence" value="ECO:0007669"/>
    <property type="project" value="TreeGrafter"/>
</dbReference>
<feature type="domain" description="HTH tetR-type" evidence="4">
    <location>
        <begin position="6"/>
        <end position="65"/>
    </location>
</feature>
<dbReference type="PANTHER" id="PTHR30055">
    <property type="entry name" value="HTH-TYPE TRANSCRIPTIONAL REGULATOR RUTR"/>
    <property type="match status" value="1"/>
</dbReference>
<organism evidence="5 6">
    <name type="scientific">Gordonia asplenii</name>
    <dbReference type="NCBI Taxonomy" id="2725283"/>
    <lineage>
        <taxon>Bacteria</taxon>
        <taxon>Bacillati</taxon>
        <taxon>Actinomycetota</taxon>
        <taxon>Actinomycetes</taxon>
        <taxon>Mycobacteriales</taxon>
        <taxon>Gordoniaceae</taxon>
        <taxon>Gordonia</taxon>
    </lineage>
</organism>
<dbReference type="InterPro" id="IPR009057">
    <property type="entry name" value="Homeodomain-like_sf"/>
</dbReference>
<dbReference type="Pfam" id="PF00440">
    <property type="entry name" value="TetR_N"/>
    <property type="match status" value="1"/>
</dbReference>
<dbReference type="EMBL" id="JABBNB010000008">
    <property type="protein sequence ID" value="NMO01571.1"/>
    <property type="molecule type" value="Genomic_DNA"/>
</dbReference>